<evidence type="ECO:0000256" key="5">
    <source>
        <dbReference type="ARBA" id="ARBA00022695"/>
    </source>
</evidence>
<evidence type="ECO:0000256" key="17">
    <source>
        <dbReference type="SAM" id="MobiDB-lite"/>
    </source>
</evidence>
<dbReference type="SMART" id="SM00474">
    <property type="entry name" value="35EXOc"/>
    <property type="match status" value="1"/>
</dbReference>
<name>A0A2M9Y4W0_9LEPT</name>
<feature type="domain" description="DNA-directed DNA polymerase family A palm" evidence="20">
    <location>
        <begin position="697"/>
        <end position="903"/>
    </location>
</feature>
<feature type="domain" description="5'-3' exonuclease" evidence="19">
    <location>
        <begin position="3"/>
        <end position="265"/>
    </location>
</feature>
<evidence type="ECO:0000256" key="2">
    <source>
        <dbReference type="ARBA" id="ARBA00012417"/>
    </source>
</evidence>
<dbReference type="PANTHER" id="PTHR10133:SF27">
    <property type="entry name" value="DNA POLYMERASE NU"/>
    <property type="match status" value="1"/>
</dbReference>
<dbReference type="NCBIfam" id="NF004397">
    <property type="entry name" value="PRK05755.1"/>
    <property type="match status" value="1"/>
</dbReference>
<dbReference type="EC" id="2.7.7.7" evidence="2 15"/>
<dbReference type="Pfam" id="PF01367">
    <property type="entry name" value="5_3_exonuc"/>
    <property type="match status" value="1"/>
</dbReference>
<dbReference type="InterPro" id="IPR036279">
    <property type="entry name" value="5-3_exonuclease_C_sf"/>
</dbReference>
<sequence length="939" mass="106351">MSGRLLIIDGHALAFRAYFAFAASNLTNSKTGLPSGAVFGFWRMLFKLLQDEKVSHIAFTFDPGTRLERNDLYEDYKAHRKPMPEDLKPQIQKIYEMLKALEFPMYKLDGIEADDIIGSLCKKFGKDFEEIVILSSDKDLYQVLDKNIHMLRGKRGVSEFEKIDPKWVKANIGITKEQVTDYMGLLGDASDNIPGVKGIGEKGAAKLIQEFGDLETIYKKLDKIKNKSLIDKLAAEKENAFLSRKLATIVTNLKLDIKKSDLKLPNYYDPAKVQYFKDEGYNVLHRDLAKQAGIPIVSDGDSKEATPEQATGKKGKNSKEDTTTGGTDTKPNKGSVATKKTYKRIQTLEDLKKIVSKLDPKKTISVDTETTSQDPMLAELLGVSFSEEPGVAYYVAFSHPESIYSHMLPSPEEGLAVLKSMLTDSKWKKVGQNIKYDLLVLRNYGIELAGIHFDTMLASYLLNPGERRHNMDDMAVDYLNYKTITYEELVGTGKKKQNLYDVDPERVSEYACEDADITLQLYNVLAPKMEENIHKKLFFEIEMPVLFTLADMEFEGIAVEPGYFESLSKTFEAKIKEHEKNIHFFAGRPFNINSTKELQTVLFEDLRLPAEKKTQTGYSTDHSVLESLQGTHPIIDHLLEIRKFSKLKSTYTDTLPTLINPKTSRIHTSYNQTIAATGRLSSTNPNLQNIPIKDEEGRLLRKGFIAKKGYEILSLDYSQIELRIMAHFANDSQMMDAYKSGADIHKRTAAGIFGVSEDQVTSDMRNKAKVVNFSVIYGVTSFGLSNNLRISRKEAKEFIEKYFATYTGVGTYMEEIVEFCKEHGYVETLLGRRRYLPDIHSKHKMASEAAKRVAINSPIQGTSADMIKLAMIQIDKKIKKESFRSKLLLQVHDELVFEVDPKEKKEFYQMAKEEMESAMKLKVPIVAQGKFGGNWDEAH</sequence>
<dbReference type="InterPro" id="IPR020046">
    <property type="entry name" value="5-3_exonucl_a-hlix_arch_N"/>
</dbReference>
<dbReference type="CDD" id="cd09898">
    <property type="entry name" value="H3TH_53EXO"/>
    <property type="match status" value="1"/>
</dbReference>
<dbReference type="Gene3D" id="3.40.50.1010">
    <property type="entry name" value="5'-nuclease"/>
    <property type="match status" value="1"/>
</dbReference>
<dbReference type="FunFam" id="3.30.420.10:FF:000026">
    <property type="entry name" value="DNA polymerase I"/>
    <property type="match status" value="1"/>
</dbReference>
<dbReference type="SUPFAM" id="SSF56672">
    <property type="entry name" value="DNA/RNA polymerases"/>
    <property type="match status" value="1"/>
</dbReference>
<keyword evidence="6 16" id="KW-0235">DNA replication</keyword>
<gene>
    <name evidence="16 21" type="primary">polA</name>
    <name evidence="21" type="ORF">EHQ30_09040</name>
</gene>
<evidence type="ECO:0000313" key="21">
    <source>
        <dbReference type="EMBL" id="TGK96723.1"/>
    </source>
</evidence>
<evidence type="ECO:0000256" key="1">
    <source>
        <dbReference type="ARBA" id="ARBA00007705"/>
    </source>
</evidence>
<dbReference type="CDD" id="cd08637">
    <property type="entry name" value="DNA_pol_A_pol_I_C"/>
    <property type="match status" value="1"/>
</dbReference>
<organism evidence="21 22">
    <name type="scientific">Leptospira brenneri</name>
    <dbReference type="NCBI Taxonomy" id="2023182"/>
    <lineage>
        <taxon>Bacteria</taxon>
        <taxon>Pseudomonadati</taxon>
        <taxon>Spirochaetota</taxon>
        <taxon>Spirochaetia</taxon>
        <taxon>Leptospirales</taxon>
        <taxon>Leptospiraceae</taxon>
        <taxon>Leptospira</taxon>
    </lineage>
</organism>
<dbReference type="InterPro" id="IPR002562">
    <property type="entry name" value="3'-5'_exonuclease_dom"/>
</dbReference>
<evidence type="ECO:0000256" key="13">
    <source>
        <dbReference type="ARBA" id="ARBA00023204"/>
    </source>
</evidence>
<reference evidence="21" key="1">
    <citation type="journal article" date="2019" name="PLoS Negl. Trop. Dis.">
        <title>Revisiting the worldwide diversity of Leptospira species in the environment.</title>
        <authorList>
            <person name="Vincent A.T."/>
            <person name="Schiettekatte O."/>
            <person name="Bourhy P."/>
            <person name="Veyrier F.J."/>
            <person name="Picardeau M."/>
        </authorList>
    </citation>
    <scope>NUCLEOTIDE SEQUENCE [LARGE SCALE GENOMIC DNA]</scope>
    <source>
        <strain evidence="21">201800277</strain>
    </source>
</reference>
<dbReference type="RefSeq" id="WP_100789894.1">
    <property type="nucleotide sequence ID" value="NZ_NPDQ01000002.1"/>
</dbReference>
<dbReference type="SMART" id="SM00475">
    <property type="entry name" value="53EXOc"/>
    <property type="match status" value="1"/>
</dbReference>
<keyword evidence="5 16" id="KW-0548">Nucleotidyltransferase</keyword>
<dbReference type="GO" id="GO:0006261">
    <property type="term" value="P:DNA-templated DNA replication"/>
    <property type="evidence" value="ECO:0007669"/>
    <property type="project" value="UniProtKB-UniRule"/>
</dbReference>
<dbReference type="Gene3D" id="3.30.70.370">
    <property type="match status" value="1"/>
</dbReference>
<dbReference type="GO" id="GO:0003887">
    <property type="term" value="F:DNA-directed DNA polymerase activity"/>
    <property type="evidence" value="ECO:0007669"/>
    <property type="project" value="UniProtKB-UniRule"/>
</dbReference>
<comment type="similarity">
    <text evidence="1 16">Belongs to the DNA polymerase type-A family.</text>
</comment>
<dbReference type="Gene3D" id="1.20.1060.10">
    <property type="entry name" value="Taq DNA Polymerase, Chain T, domain 4"/>
    <property type="match status" value="1"/>
</dbReference>
<evidence type="ECO:0000256" key="6">
    <source>
        <dbReference type="ARBA" id="ARBA00022705"/>
    </source>
</evidence>
<evidence type="ECO:0000256" key="10">
    <source>
        <dbReference type="ARBA" id="ARBA00022839"/>
    </source>
</evidence>
<protein>
    <recommendedName>
        <fullName evidence="3 15">DNA polymerase I</fullName>
        <ecNumber evidence="2 15">2.7.7.7</ecNumber>
    </recommendedName>
</protein>
<dbReference type="Pfam" id="PF00476">
    <property type="entry name" value="DNA_pol_A"/>
    <property type="match status" value="1"/>
</dbReference>
<dbReference type="Proteomes" id="UP000297891">
    <property type="component" value="Unassembled WGS sequence"/>
</dbReference>
<dbReference type="SUPFAM" id="SSF47807">
    <property type="entry name" value="5' to 3' exonuclease, C-terminal subdomain"/>
    <property type="match status" value="1"/>
</dbReference>
<evidence type="ECO:0000256" key="9">
    <source>
        <dbReference type="ARBA" id="ARBA00022801"/>
    </source>
</evidence>
<feature type="region of interest" description="Disordered" evidence="17">
    <location>
        <begin position="295"/>
        <end position="338"/>
    </location>
</feature>
<keyword evidence="4 16" id="KW-0808">Transferase</keyword>
<proteinExistence type="inferred from homology"/>
<dbReference type="GO" id="GO:0003677">
    <property type="term" value="F:DNA binding"/>
    <property type="evidence" value="ECO:0007669"/>
    <property type="project" value="UniProtKB-UniRule"/>
</dbReference>
<comment type="caution">
    <text evidence="21">The sequence shown here is derived from an EMBL/GenBank/DDBJ whole genome shotgun (WGS) entry which is preliminary data.</text>
</comment>
<evidence type="ECO:0000256" key="15">
    <source>
        <dbReference type="NCBIfam" id="TIGR00593"/>
    </source>
</evidence>
<keyword evidence="8 16" id="KW-0227">DNA damage</keyword>
<evidence type="ECO:0000256" key="11">
    <source>
        <dbReference type="ARBA" id="ARBA00022932"/>
    </source>
</evidence>
<keyword evidence="12 16" id="KW-0238">DNA-binding</keyword>
<dbReference type="FunFam" id="1.10.150.20:FF:000003">
    <property type="entry name" value="DNA polymerase I"/>
    <property type="match status" value="1"/>
</dbReference>
<dbReference type="InterPro" id="IPR008918">
    <property type="entry name" value="HhH2"/>
</dbReference>
<dbReference type="GO" id="GO:0008409">
    <property type="term" value="F:5'-3' exonuclease activity"/>
    <property type="evidence" value="ECO:0007669"/>
    <property type="project" value="UniProtKB-UniRule"/>
</dbReference>
<dbReference type="SMART" id="SM00279">
    <property type="entry name" value="HhH2"/>
    <property type="match status" value="1"/>
</dbReference>
<dbReference type="SUPFAM" id="SSF88723">
    <property type="entry name" value="PIN domain-like"/>
    <property type="match status" value="1"/>
</dbReference>
<dbReference type="OrthoDB" id="9806424at2"/>
<evidence type="ECO:0000256" key="8">
    <source>
        <dbReference type="ARBA" id="ARBA00022763"/>
    </source>
</evidence>
<dbReference type="AlphaFoldDB" id="A0A2M9Y4W0"/>
<dbReference type="InterPro" id="IPR036397">
    <property type="entry name" value="RNaseH_sf"/>
</dbReference>
<comment type="catalytic activity">
    <reaction evidence="14 16">
        <text>DNA(n) + a 2'-deoxyribonucleoside 5'-triphosphate = DNA(n+1) + diphosphate</text>
        <dbReference type="Rhea" id="RHEA:22508"/>
        <dbReference type="Rhea" id="RHEA-COMP:17339"/>
        <dbReference type="Rhea" id="RHEA-COMP:17340"/>
        <dbReference type="ChEBI" id="CHEBI:33019"/>
        <dbReference type="ChEBI" id="CHEBI:61560"/>
        <dbReference type="ChEBI" id="CHEBI:173112"/>
        <dbReference type="EC" id="2.7.7.7"/>
    </reaction>
</comment>
<dbReference type="InterPro" id="IPR018320">
    <property type="entry name" value="DNA_polymerase_1"/>
</dbReference>
<keyword evidence="22" id="KW-1185">Reference proteome</keyword>
<dbReference type="InterPro" id="IPR001098">
    <property type="entry name" value="DNA-dir_DNA_pol_A_palm_dom"/>
</dbReference>
<dbReference type="EMBL" id="RQFP01000001">
    <property type="protein sequence ID" value="TGK96723.1"/>
    <property type="molecule type" value="Genomic_DNA"/>
</dbReference>
<feature type="domain" description="3'-5' exonuclease" evidence="18">
    <location>
        <begin position="342"/>
        <end position="530"/>
    </location>
</feature>
<dbReference type="Gene3D" id="3.30.420.10">
    <property type="entry name" value="Ribonuclease H-like superfamily/Ribonuclease H"/>
    <property type="match status" value="1"/>
</dbReference>
<dbReference type="Pfam" id="PF02739">
    <property type="entry name" value="5_3_exonuc_N"/>
    <property type="match status" value="1"/>
</dbReference>
<dbReference type="NCBIfam" id="TIGR00593">
    <property type="entry name" value="pola"/>
    <property type="match status" value="1"/>
</dbReference>
<evidence type="ECO:0000259" key="18">
    <source>
        <dbReference type="SMART" id="SM00474"/>
    </source>
</evidence>
<keyword evidence="9 16" id="KW-0378">Hydrolase</keyword>
<evidence type="ECO:0000313" key="22">
    <source>
        <dbReference type="Proteomes" id="UP000297891"/>
    </source>
</evidence>
<accession>A0A2M9Y4W0</accession>
<evidence type="ECO:0000256" key="14">
    <source>
        <dbReference type="ARBA" id="ARBA00049244"/>
    </source>
</evidence>
<keyword evidence="7" id="KW-0540">Nuclease</keyword>
<dbReference type="CDD" id="cd06139">
    <property type="entry name" value="DNA_polA_I_Ecoli_like_exo"/>
    <property type="match status" value="1"/>
</dbReference>
<dbReference type="InterPro" id="IPR012337">
    <property type="entry name" value="RNaseH-like_sf"/>
</dbReference>
<evidence type="ECO:0000256" key="16">
    <source>
        <dbReference type="RuleBase" id="RU004460"/>
    </source>
</evidence>
<dbReference type="Gene3D" id="1.10.150.20">
    <property type="entry name" value="5' to 3' exonuclease, C-terminal subdomain"/>
    <property type="match status" value="2"/>
</dbReference>
<evidence type="ECO:0000256" key="12">
    <source>
        <dbReference type="ARBA" id="ARBA00023125"/>
    </source>
</evidence>
<evidence type="ECO:0000256" key="7">
    <source>
        <dbReference type="ARBA" id="ARBA00022722"/>
    </source>
</evidence>
<dbReference type="Pfam" id="PF01612">
    <property type="entry name" value="DNA_pol_A_exo1"/>
    <property type="match status" value="1"/>
</dbReference>
<dbReference type="CDD" id="cd09859">
    <property type="entry name" value="PIN_53EXO"/>
    <property type="match status" value="1"/>
</dbReference>
<dbReference type="InterPro" id="IPR002298">
    <property type="entry name" value="DNA_polymerase_A"/>
</dbReference>
<dbReference type="InterPro" id="IPR020045">
    <property type="entry name" value="DNA_polI_H3TH"/>
</dbReference>
<dbReference type="InterPro" id="IPR043502">
    <property type="entry name" value="DNA/RNA_pol_sf"/>
</dbReference>
<dbReference type="InterPro" id="IPR029060">
    <property type="entry name" value="PIN-like_dom_sf"/>
</dbReference>
<keyword evidence="11 16" id="KW-0239">DNA-directed DNA polymerase</keyword>
<dbReference type="InterPro" id="IPR002421">
    <property type="entry name" value="5-3_exonuclease"/>
</dbReference>
<dbReference type="PANTHER" id="PTHR10133">
    <property type="entry name" value="DNA POLYMERASE I"/>
    <property type="match status" value="1"/>
</dbReference>
<keyword evidence="13 16" id="KW-0234">DNA repair</keyword>
<evidence type="ECO:0000256" key="3">
    <source>
        <dbReference type="ARBA" id="ARBA00020311"/>
    </source>
</evidence>
<dbReference type="GO" id="GO:0006302">
    <property type="term" value="P:double-strand break repair"/>
    <property type="evidence" value="ECO:0007669"/>
    <property type="project" value="TreeGrafter"/>
</dbReference>
<evidence type="ECO:0000256" key="4">
    <source>
        <dbReference type="ARBA" id="ARBA00022679"/>
    </source>
</evidence>
<dbReference type="PRINTS" id="PR00868">
    <property type="entry name" value="DNAPOLI"/>
</dbReference>
<evidence type="ECO:0000259" key="20">
    <source>
        <dbReference type="SMART" id="SM00482"/>
    </source>
</evidence>
<dbReference type="SMART" id="SM00482">
    <property type="entry name" value="POLAc"/>
    <property type="match status" value="1"/>
</dbReference>
<dbReference type="SUPFAM" id="SSF53098">
    <property type="entry name" value="Ribonuclease H-like"/>
    <property type="match status" value="1"/>
</dbReference>
<keyword evidence="10 16" id="KW-0269">Exonuclease</keyword>
<dbReference type="FunFam" id="1.10.150.20:FF:000002">
    <property type="entry name" value="DNA polymerase I"/>
    <property type="match status" value="1"/>
</dbReference>
<dbReference type="FunFam" id="1.20.1060.10:FF:000001">
    <property type="entry name" value="DNA polymerase I"/>
    <property type="match status" value="1"/>
</dbReference>
<evidence type="ECO:0000259" key="19">
    <source>
        <dbReference type="SMART" id="SM00475"/>
    </source>
</evidence>
<comment type="function">
    <text evidence="16">In addition to polymerase activity, this DNA polymerase exhibits 3'-5' and 5'-3' exonuclease activity.</text>
</comment>
<dbReference type="GO" id="GO:0008408">
    <property type="term" value="F:3'-5' exonuclease activity"/>
    <property type="evidence" value="ECO:0007669"/>
    <property type="project" value="UniProtKB-UniRule"/>
</dbReference>